<organism evidence="1 2">
    <name type="scientific">Caerostris darwini</name>
    <dbReference type="NCBI Taxonomy" id="1538125"/>
    <lineage>
        <taxon>Eukaryota</taxon>
        <taxon>Metazoa</taxon>
        <taxon>Ecdysozoa</taxon>
        <taxon>Arthropoda</taxon>
        <taxon>Chelicerata</taxon>
        <taxon>Arachnida</taxon>
        <taxon>Araneae</taxon>
        <taxon>Araneomorphae</taxon>
        <taxon>Entelegynae</taxon>
        <taxon>Araneoidea</taxon>
        <taxon>Araneidae</taxon>
        <taxon>Caerostris</taxon>
    </lineage>
</organism>
<evidence type="ECO:0000313" key="1">
    <source>
        <dbReference type="EMBL" id="GIY55636.1"/>
    </source>
</evidence>
<name>A0AAV4UD62_9ARAC</name>
<proteinExistence type="predicted"/>
<sequence>MTVVASSGGGARFIFDTIHDIAFFLGEQSKKREESVGTPFLVLLLDAKGWGRGGVDGLGMCSYQVDSFLFLTNPKDEPQSVLLLKHFRQHKRFNASTMDELCNDGAMKIYHLLKPDGYFTN</sequence>
<accession>A0AAV4UD62</accession>
<dbReference type="Proteomes" id="UP001054837">
    <property type="component" value="Unassembled WGS sequence"/>
</dbReference>
<reference evidence="1 2" key="1">
    <citation type="submission" date="2021-06" db="EMBL/GenBank/DDBJ databases">
        <title>Caerostris darwini draft genome.</title>
        <authorList>
            <person name="Kono N."/>
            <person name="Arakawa K."/>
        </authorList>
    </citation>
    <scope>NUCLEOTIDE SEQUENCE [LARGE SCALE GENOMIC DNA]</scope>
</reference>
<gene>
    <name evidence="1" type="ORF">CDAR_292301</name>
</gene>
<evidence type="ECO:0000313" key="2">
    <source>
        <dbReference type="Proteomes" id="UP001054837"/>
    </source>
</evidence>
<comment type="caution">
    <text evidence="1">The sequence shown here is derived from an EMBL/GenBank/DDBJ whole genome shotgun (WGS) entry which is preliminary data.</text>
</comment>
<keyword evidence="2" id="KW-1185">Reference proteome</keyword>
<protein>
    <submittedName>
        <fullName evidence="1">Uncharacterized protein</fullName>
    </submittedName>
</protein>
<dbReference type="EMBL" id="BPLQ01011101">
    <property type="protein sequence ID" value="GIY55636.1"/>
    <property type="molecule type" value="Genomic_DNA"/>
</dbReference>
<dbReference type="AlphaFoldDB" id="A0AAV4UD62"/>